<evidence type="ECO:0000313" key="9">
    <source>
        <dbReference type="Proteomes" id="UP000008461"/>
    </source>
</evidence>
<evidence type="ECO:0000256" key="7">
    <source>
        <dbReference type="RuleBase" id="RU003934"/>
    </source>
</evidence>
<dbReference type="AlphaFoldDB" id="F4KWU5"/>
<dbReference type="STRING" id="760192.Halhy_4744"/>
<keyword evidence="3 6" id="KW-0694">RNA-binding</keyword>
<reference key="2">
    <citation type="submission" date="2011-04" db="EMBL/GenBank/DDBJ databases">
        <title>Complete sequence of chromosome of Haliscomenobacter hydrossis DSM 1100.</title>
        <authorList>
            <consortium name="US DOE Joint Genome Institute (JGI-PGF)"/>
            <person name="Lucas S."/>
            <person name="Han J."/>
            <person name="Lapidus A."/>
            <person name="Bruce D."/>
            <person name="Goodwin L."/>
            <person name="Pitluck S."/>
            <person name="Peters L."/>
            <person name="Kyrpides N."/>
            <person name="Mavromatis K."/>
            <person name="Ivanova N."/>
            <person name="Ovchinnikova G."/>
            <person name="Pagani I."/>
            <person name="Daligault H."/>
            <person name="Detter J.C."/>
            <person name="Han C."/>
            <person name="Land M."/>
            <person name="Hauser L."/>
            <person name="Markowitz V."/>
            <person name="Cheng J.-F."/>
            <person name="Hugenholtz P."/>
            <person name="Woyke T."/>
            <person name="Wu D."/>
            <person name="Verbarg S."/>
            <person name="Frueling A."/>
            <person name="Brambilla E."/>
            <person name="Klenk H.-P."/>
            <person name="Eisen J.A."/>
        </authorList>
    </citation>
    <scope>NUCLEOTIDE SEQUENCE</scope>
    <source>
        <strain>DSM 1100</strain>
    </source>
</reference>
<evidence type="ECO:0000256" key="3">
    <source>
        <dbReference type="ARBA" id="ARBA00022884"/>
    </source>
</evidence>
<dbReference type="PROSITE" id="PS00050">
    <property type="entry name" value="RIBOSOMAL_L23"/>
    <property type="match status" value="1"/>
</dbReference>
<dbReference type="GO" id="GO:0003735">
    <property type="term" value="F:structural constituent of ribosome"/>
    <property type="evidence" value="ECO:0007669"/>
    <property type="project" value="InterPro"/>
</dbReference>
<evidence type="ECO:0000256" key="4">
    <source>
        <dbReference type="ARBA" id="ARBA00022980"/>
    </source>
</evidence>
<dbReference type="GO" id="GO:0005840">
    <property type="term" value="C:ribosome"/>
    <property type="evidence" value="ECO:0007669"/>
    <property type="project" value="UniProtKB-KW"/>
</dbReference>
<dbReference type="OrthoDB" id="9797862at2"/>
<evidence type="ECO:0000256" key="2">
    <source>
        <dbReference type="ARBA" id="ARBA00022730"/>
    </source>
</evidence>
<dbReference type="SUPFAM" id="SSF54189">
    <property type="entry name" value="Ribosomal proteins S24e, L23 and L15e"/>
    <property type="match status" value="1"/>
</dbReference>
<dbReference type="NCBIfam" id="NF004363">
    <property type="entry name" value="PRK05738.2-4"/>
    <property type="match status" value="1"/>
</dbReference>
<sequence>MAKKDILIQPLITEKTEKLSSSLNKYSFIVHRKANKVEIKKAVEAFYGVTVEAVNTLVVPGKTKSRSTRTGVVRGRVSAYKKAIVTLAEGENIDFFAEL</sequence>
<comment type="similarity">
    <text evidence="1 6 7">Belongs to the universal ribosomal protein uL23 family.</text>
</comment>
<keyword evidence="9" id="KW-1185">Reference proteome</keyword>
<evidence type="ECO:0000256" key="5">
    <source>
        <dbReference type="ARBA" id="ARBA00023274"/>
    </source>
</evidence>
<accession>F4KWU5</accession>
<organism evidence="8 9">
    <name type="scientific">Haliscomenobacter hydrossis (strain ATCC 27775 / DSM 1100 / LMG 10767 / O)</name>
    <dbReference type="NCBI Taxonomy" id="760192"/>
    <lineage>
        <taxon>Bacteria</taxon>
        <taxon>Pseudomonadati</taxon>
        <taxon>Bacteroidota</taxon>
        <taxon>Saprospiria</taxon>
        <taxon>Saprospirales</taxon>
        <taxon>Haliscomenobacteraceae</taxon>
        <taxon>Haliscomenobacter</taxon>
    </lineage>
</organism>
<dbReference type="Pfam" id="PF00276">
    <property type="entry name" value="Ribosomal_L23"/>
    <property type="match status" value="1"/>
</dbReference>
<dbReference type="EMBL" id="CP002691">
    <property type="protein sequence ID" value="AEE52578.1"/>
    <property type="molecule type" value="Genomic_DNA"/>
</dbReference>
<dbReference type="GO" id="GO:0019843">
    <property type="term" value="F:rRNA binding"/>
    <property type="evidence" value="ECO:0007669"/>
    <property type="project" value="UniProtKB-UniRule"/>
</dbReference>
<dbReference type="HAMAP" id="MF_01369_B">
    <property type="entry name" value="Ribosomal_uL23_B"/>
    <property type="match status" value="1"/>
</dbReference>
<evidence type="ECO:0000256" key="1">
    <source>
        <dbReference type="ARBA" id="ARBA00006700"/>
    </source>
</evidence>
<keyword evidence="4 6" id="KW-0689">Ribosomal protein</keyword>
<dbReference type="Gene3D" id="3.30.70.330">
    <property type="match status" value="1"/>
</dbReference>
<dbReference type="InterPro" id="IPR013025">
    <property type="entry name" value="Ribosomal_uL23-like"/>
</dbReference>
<gene>
    <name evidence="6" type="primary">rplW</name>
    <name evidence="8" type="ordered locus">Halhy_4744</name>
</gene>
<dbReference type="GO" id="GO:1990904">
    <property type="term" value="C:ribonucleoprotein complex"/>
    <property type="evidence" value="ECO:0007669"/>
    <property type="project" value="UniProtKB-KW"/>
</dbReference>
<dbReference type="InterPro" id="IPR001014">
    <property type="entry name" value="Ribosomal_uL23_CS"/>
</dbReference>
<protein>
    <recommendedName>
        <fullName evidence="6">Large ribosomal subunit protein uL23</fullName>
    </recommendedName>
</protein>
<proteinExistence type="inferred from homology"/>
<evidence type="ECO:0000313" key="8">
    <source>
        <dbReference type="EMBL" id="AEE52578.1"/>
    </source>
</evidence>
<keyword evidence="2 6" id="KW-0699">rRNA-binding</keyword>
<dbReference type="Proteomes" id="UP000008461">
    <property type="component" value="Chromosome"/>
</dbReference>
<dbReference type="GO" id="GO:0006412">
    <property type="term" value="P:translation"/>
    <property type="evidence" value="ECO:0007669"/>
    <property type="project" value="UniProtKB-UniRule"/>
</dbReference>
<dbReference type="RefSeq" id="WP_013767116.1">
    <property type="nucleotide sequence ID" value="NC_015510.1"/>
</dbReference>
<comment type="subunit">
    <text evidence="6">Part of the 50S ribosomal subunit. Contacts protein L29, and trigger factor when it is bound to the ribosome.</text>
</comment>
<reference evidence="8 9" key="1">
    <citation type="journal article" date="2011" name="Stand. Genomic Sci.">
        <title>Complete genome sequence of Haliscomenobacter hydrossis type strain (O).</title>
        <authorList>
            <consortium name="US DOE Joint Genome Institute (JGI-PGF)"/>
            <person name="Daligault H."/>
            <person name="Lapidus A."/>
            <person name="Zeytun A."/>
            <person name="Nolan M."/>
            <person name="Lucas S."/>
            <person name="Del Rio T.G."/>
            <person name="Tice H."/>
            <person name="Cheng J.F."/>
            <person name="Tapia R."/>
            <person name="Han C."/>
            <person name="Goodwin L."/>
            <person name="Pitluck S."/>
            <person name="Liolios K."/>
            <person name="Pagani I."/>
            <person name="Ivanova N."/>
            <person name="Huntemann M."/>
            <person name="Mavromatis K."/>
            <person name="Mikhailova N."/>
            <person name="Pati A."/>
            <person name="Chen A."/>
            <person name="Palaniappan K."/>
            <person name="Land M."/>
            <person name="Hauser L."/>
            <person name="Brambilla E.M."/>
            <person name="Rohde M."/>
            <person name="Verbarg S."/>
            <person name="Goker M."/>
            <person name="Bristow J."/>
            <person name="Eisen J.A."/>
            <person name="Markowitz V."/>
            <person name="Hugenholtz P."/>
            <person name="Kyrpides N.C."/>
            <person name="Klenk H.P."/>
            <person name="Woyke T."/>
        </authorList>
    </citation>
    <scope>NUCLEOTIDE SEQUENCE [LARGE SCALE GENOMIC DNA]</scope>
    <source>
        <strain evidence="9">ATCC 27775 / DSM 1100 / LMG 10767 / O</strain>
    </source>
</reference>
<dbReference type="KEGG" id="hhy:Halhy_4744"/>
<comment type="function">
    <text evidence="6">One of the early assembly proteins it binds 23S rRNA. One of the proteins that surrounds the polypeptide exit tunnel on the outside of the ribosome. Forms the main docking site for trigger factor binding to the ribosome.</text>
</comment>
<dbReference type="FunFam" id="3.30.70.330:FF:000001">
    <property type="entry name" value="50S ribosomal protein L23"/>
    <property type="match status" value="1"/>
</dbReference>
<name>F4KWU5_HALH1</name>
<dbReference type="HOGENOM" id="CLU_037562_3_0_10"/>
<dbReference type="InterPro" id="IPR012677">
    <property type="entry name" value="Nucleotide-bd_a/b_plait_sf"/>
</dbReference>
<keyword evidence="5 6" id="KW-0687">Ribonucleoprotein</keyword>
<evidence type="ECO:0000256" key="6">
    <source>
        <dbReference type="HAMAP-Rule" id="MF_01369"/>
    </source>
</evidence>
<dbReference type="InterPro" id="IPR012678">
    <property type="entry name" value="Ribosomal_uL23/eL15/eS24_sf"/>
</dbReference>
<dbReference type="eggNOG" id="COG0089">
    <property type="taxonomic scope" value="Bacteria"/>
</dbReference>
<dbReference type="PANTHER" id="PTHR11620">
    <property type="entry name" value="60S RIBOSOMAL PROTEIN L23A"/>
    <property type="match status" value="1"/>
</dbReference>